<feature type="transmembrane region" description="Helical" evidence="1">
    <location>
        <begin position="118"/>
        <end position="134"/>
    </location>
</feature>
<protein>
    <submittedName>
        <fullName evidence="2">Fructokinase-like 1</fullName>
    </submittedName>
</protein>
<keyword evidence="1" id="KW-1133">Transmembrane helix</keyword>
<name>A0A7J0E715_9ERIC</name>
<dbReference type="EMBL" id="BJWL01000002">
    <property type="protein sequence ID" value="GFY82284.1"/>
    <property type="molecule type" value="Genomic_DNA"/>
</dbReference>
<evidence type="ECO:0000313" key="3">
    <source>
        <dbReference type="Proteomes" id="UP000585474"/>
    </source>
</evidence>
<keyword evidence="2" id="KW-0808">Transferase</keyword>
<keyword evidence="2" id="KW-0418">Kinase</keyword>
<dbReference type="AlphaFoldDB" id="A0A7J0E715"/>
<dbReference type="GO" id="GO:0016301">
    <property type="term" value="F:kinase activity"/>
    <property type="evidence" value="ECO:0007669"/>
    <property type="project" value="UniProtKB-KW"/>
</dbReference>
<proteinExistence type="predicted"/>
<gene>
    <name evidence="2" type="ORF">Acr_02g0005240</name>
</gene>
<comment type="caution">
    <text evidence="2">The sequence shown here is derived from an EMBL/GenBank/DDBJ whole genome shotgun (WGS) entry which is preliminary data.</text>
</comment>
<dbReference type="Proteomes" id="UP000585474">
    <property type="component" value="Unassembled WGS sequence"/>
</dbReference>
<reference evidence="2 3" key="1">
    <citation type="submission" date="2019-07" db="EMBL/GenBank/DDBJ databases">
        <title>De Novo Assembly of kiwifruit Actinidia rufa.</title>
        <authorList>
            <person name="Sugita-Konishi S."/>
            <person name="Sato K."/>
            <person name="Mori E."/>
            <person name="Abe Y."/>
            <person name="Kisaki G."/>
            <person name="Hamano K."/>
            <person name="Suezawa K."/>
            <person name="Otani M."/>
            <person name="Fukuda T."/>
            <person name="Manabe T."/>
            <person name="Gomi K."/>
            <person name="Tabuchi M."/>
            <person name="Akimitsu K."/>
            <person name="Kataoka I."/>
        </authorList>
    </citation>
    <scope>NUCLEOTIDE SEQUENCE [LARGE SCALE GENOMIC DNA]</scope>
    <source>
        <strain evidence="3">cv. Fuchu</strain>
    </source>
</reference>
<keyword evidence="1" id="KW-0472">Membrane</keyword>
<sequence>MNATKPDLRHRCVRRRNTGHPRELRRLPLQHLPLRVDVRVHLLLRHPHCRHKLLQRGAEATDQSRIFVREVDSVVVISSSSMVVAGSVDSIDSIVVFRFFDFLGCFVFLRFRRRSGRVFLATAAVGLCGWWEGFSSPLMEGLGGFGFGDL</sequence>
<evidence type="ECO:0000313" key="2">
    <source>
        <dbReference type="EMBL" id="GFY82284.1"/>
    </source>
</evidence>
<keyword evidence="1" id="KW-0812">Transmembrane</keyword>
<accession>A0A7J0E715</accession>
<keyword evidence="3" id="KW-1185">Reference proteome</keyword>
<organism evidence="2 3">
    <name type="scientific">Actinidia rufa</name>
    <dbReference type="NCBI Taxonomy" id="165716"/>
    <lineage>
        <taxon>Eukaryota</taxon>
        <taxon>Viridiplantae</taxon>
        <taxon>Streptophyta</taxon>
        <taxon>Embryophyta</taxon>
        <taxon>Tracheophyta</taxon>
        <taxon>Spermatophyta</taxon>
        <taxon>Magnoliopsida</taxon>
        <taxon>eudicotyledons</taxon>
        <taxon>Gunneridae</taxon>
        <taxon>Pentapetalae</taxon>
        <taxon>asterids</taxon>
        <taxon>Ericales</taxon>
        <taxon>Actinidiaceae</taxon>
        <taxon>Actinidia</taxon>
    </lineage>
</organism>
<evidence type="ECO:0000256" key="1">
    <source>
        <dbReference type="SAM" id="Phobius"/>
    </source>
</evidence>